<evidence type="ECO:0000259" key="1">
    <source>
        <dbReference type="Pfam" id="PF01471"/>
    </source>
</evidence>
<sequence length="77" mass="8256">VFENLPWAAPAKSSNVSDVKMAQKILSRLGYQIGRPDGAMGPKTRSAILQFERANGMRETGQVNAALLERLTQAAGA</sequence>
<dbReference type="InterPro" id="IPR036366">
    <property type="entry name" value="PGBDSf"/>
</dbReference>
<name>A0A7C3C442_9PROT</name>
<feature type="non-terminal residue" evidence="2">
    <location>
        <position position="1"/>
    </location>
</feature>
<evidence type="ECO:0000313" key="3">
    <source>
        <dbReference type="Proteomes" id="UP000886042"/>
    </source>
</evidence>
<dbReference type="AlphaFoldDB" id="A0A7C3C442"/>
<dbReference type="InterPro" id="IPR002477">
    <property type="entry name" value="Peptidoglycan-bd-like"/>
</dbReference>
<dbReference type="EMBL" id="DRMN01000190">
    <property type="protein sequence ID" value="HFB54844.1"/>
    <property type="molecule type" value="Genomic_DNA"/>
</dbReference>
<accession>A0A7C3C442</accession>
<dbReference type="InterPro" id="IPR036365">
    <property type="entry name" value="PGBD-like_sf"/>
</dbReference>
<dbReference type="Proteomes" id="UP000886042">
    <property type="component" value="Unassembled WGS sequence"/>
</dbReference>
<dbReference type="Pfam" id="PF01471">
    <property type="entry name" value="PG_binding_1"/>
    <property type="match status" value="1"/>
</dbReference>
<organism evidence="2 3">
    <name type="scientific">Hellea balneolensis</name>
    <dbReference type="NCBI Taxonomy" id="287478"/>
    <lineage>
        <taxon>Bacteria</taxon>
        <taxon>Pseudomonadati</taxon>
        <taxon>Pseudomonadota</taxon>
        <taxon>Alphaproteobacteria</taxon>
        <taxon>Maricaulales</taxon>
        <taxon>Robiginitomaculaceae</taxon>
        <taxon>Hellea</taxon>
    </lineage>
</organism>
<comment type="caution">
    <text evidence="2">The sequence shown here is derived from an EMBL/GenBank/DDBJ whole genome shotgun (WGS) entry which is preliminary data.</text>
</comment>
<dbReference type="SUPFAM" id="SSF47090">
    <property type="entry name" value="PGBD-like"/>
    <property type="match status" value="1"/>
</dbReference>
<gene>
    <name evidence="2" type="ORF">ENJ46_02880</name>
</gene>
<reference evidence="2" key="1">
    <citation type="journal article" date="2020" name="mSystems">
        <title>Genome- and Community-Level Interaction Insights into Carbon Utilization and Element Cycling Functions of Hydrothermarchaeota in Hydrothermal Sediment.</title>
        <authorList>
            <person name="Zhou Z."/>
            <person name="Liu Y."/>
            <person name="Xu W."/>
            <person name="Pan J."/>
            <person name="Luo Z.H."/>
            <person name="Li M."/>
        </authorList>
    </citation>
    <scope>NUCLEOTIDE SEQUENCE [LARGE SCALE GENOMIC DNA]</scope>
    <source>
        <strain evidence="2">HyVt-489</strain>
    </source>
</reference>
<feature type="domain" description="Peptidoglycan binding-like" evidence="1">
    <location>
        <begin position="17"/>
        <end position="71"/>
    </location>
</feature>
<protein>
    <submittedName>
        <fullName evidence="2">Peptidoglycan-binding protein</fullName>
    </submittedName>
</protein>
<evidence type="ECO:0000313" key="2">
    <source>
        <dbReference type="EMBL" id="HFB54844.1"/>
    </source>
</evidence>
<dbReference type="Gene3D" id="1.10.101.10">
    <property type="entry name" value="PGBD-like superfamily/PGBD"/>
    <property type="match status" value="1"/>
</dbReference>
<proteinExistence type="predicted"/>